<accession>A0A1F7TX28</accession>
<gene>
    <name evidence="2" type="ORF">A3C17_04015</name>
</gene>
<evidence type="ECO:0000313" key="2">
    <source>
        <dbReference type="EMBL" id="OGL70506.1"/>
    </source>
</evidence>
<keyword evidence="1" id="KW-0472">Membrane</keyword>
<keyword evidence="1" id="KW-0812">Transmembrane</keyword>
<reference evidence="2 3" key="1">
    <citation type="journal article" date="2016" name="Nat. Commun.">
        <title>Thousands of microbial genomes shed light on interconnected biogeochemical processes in an aquifer system.</title>
        <authorList>
            <person name="Anantharaman K."/>
            <person name="Brown C.T."/>
            <person name="Hug L.A."/>
            <person name="Sharon I."/>
            <person name="Castelle C.J."/>
            <person name="Probst A.J."/>
            <person name="Thomas B.C."/>
            <person name="Singh A."/>
            <person name="Wilkins M.J."/>
            <person name="Karaoz U."/>
            <person name="Brodie E.L."/>
            <person name="Williams K.H."/>
            <person name="Hubbard S.S."/>
            <person name="Banfield J.F."/>
        </authorList>
    </citation>
    <scope>NUCLEOTIDE SEQUENCE [LARGE SCALE GENOMIC DNA]</scope>
</reference>
<dbReference type="STRING" id="1802389.A3C17_04015"/>
<proteinExistence type="predicted"/>
<organism evidence="2 3">
    <name type="scientific">Candidatus Uhrbacteria bacterium RIFCSPHIGHO2_02_FULL_53_13</name>
    <dbReference type="NCBI Taxonomy" id="1802389"/>
    <lineage>
        <taxon>Bacteria</taxon>
        <taxon>Candidatus Uhriibacteriota</taxon>
    </lineage>
</organism>
<protein>
    <submittedName>
        <fullName evidence="2">Uncharacterized protein</fullName>
    </submittedName>
</protein>
<feature type="transmembrane region" description="Helical" evidence="1">
    <location>
        <begin position="37"/>
        <end position="59"/>
    </location>
</feature>
<sequence length="185" mass="19027">MIFALLAQANPSVPSAPRLLPACAAQGCTTLESVMELFGNLALIVLGVSGVILLGVFVYGGLLYLTSRGDSGQIQKATKALTGAVVGIAMVFGAFTVITYGVGALKNTPVEERIGGSFVVCNTASSLGKTCAPDSTCIQDTATGKEVCAESLQVLTDTTDITIEEDESLIEVDSGPSILEAEFSE</sequence>
<dbReference type="AlphaFoldDB" id="A0A1F7TX28"/>
<feature type="transmembrane region" description="Helical" evidence="1">
    <location>
        <begin position="80"/>
        <end position="103"/>
    </location>
</feature>
<comment type="caution">
    <text evidence="2">The sequence shown here is derived from an EMBL/GenBank/DDBJ whole genome shotgun (WGS) entry which is preliminary data.</text>
</comment>
<dbReference type="EMBL" id="MGDX01000029">
    <property type="protein sequence ID" value="OGL70506.1"/>
    <property type="molecule type" value="Genomic_DNA"/>
</dbReference>
<dbReference type="Pfam" id="PF18895">
    <property type="entry name" value="T4SS_pilin"/>
    <property type="match status" value="1"/>
</dbReference>
<keyword evidence="1" id="KW-1133">Transmembrane helix</keyword>
<dbReference type="InterPro" id="IPR043993">
    <property type="entry name" value="T4SS_pilin"/>
</dbReference>
<name>A0A1F7TX28_9BACT</name>
<evidence type="ECO:0000313" key="3">
    <source>
        <dbReference type="Proteomes" id="UP000177097"/>
    </source>
</evidence>
<dbReference type="Proteomes" id="UP000177097">
    <property type="component" value="Unassembled WGS sequence"/>
</dbReference>
<evidence type="ECO:0000256" key="1">
    <source>
        <dbReference type="SAM" id="Phobius"/>
    </source>
</evidence>